<dbReference type="RefSeq" id="XP_040779471.1">
    <property type="nucleotide sequence ID" value="XM_040923025.1"/>
</dbReference>
<dbReference type="Proteomes" id="UP000803844">
    <property type="component" value="Unassembled WGS sequence"/>
</dbReference>
<evidence type="ECO:0000313" key="2">
    <source>
        <dbReference type="EMBL" id="KAF3768510.1"/>
    </source>
</evidence>
<dbReference type="AlphaFoldDB" id="A0A9P4Y9G7"/>
<dbReference type="GeneID" id="63840154"/>
<organism evidence="2 3">
    <name type="scientific">Cryphonectria parasitica (strain ATCC 38755 / EP155)</name>
    <dbReference type="NCBI Taxonomy" id="660469"/>
    <lineage>
        <taxon>Eukaryota</taxon>
        <taxon>Fungi</taxon>
        <taxon>Dikarya</taxon>
        <taxon>Ascomycota</taxon>
        <taxon>Pezizomycotina</taxon>
        <taxon>Sordariomycetes</taxon>
        <taxon>Sordariomycetidae</taxon>
        <taxon>Diaporthales</taxon>
        <taxon>Cryphonectriaceae</taxon>
        <taxon>Cryphonectria-Endothia species complex</taxon>
        <taxon>Cryphonectria</taxon>
    </lineage>
</organism>
<comment type="caution">
    <text evidence="2">The sequence shown here is derived from an EMBL/GenBank/DDBJ whole genome shotgun (WGS) entry which is preliminary data.</text>
</comment>
<dbReference type="Pfam" id="PF17784">
    <property type="entry name" value="Sulfotransfer_4"/>
    <property type="match status" value="1"/>
</dbReference>
<protein>
    <submittedName>
        <fullName evidence="2">Uncharacterized protein</fullName>
    </submittedName>
</protein>
<keyword evidence="1" id="KW-0812">Transmembrane</keyword>
<keyword evidence="1" id="KW-0472">Membrane</keyword>
<dbReference type="InterPro" id="IPR040632">
    <property type="entry name" value="Sulfotransfer_4"/>
</dbReference>
<gene>
    <name evidence="2" type="ORF">M406DRAFT_354904</name>
</gene>
<dbReference type="OrthoDB" id="408152at2759"/>
<reference evidence="2" key="1">
    <citation type="journal article" date="2020" name="Phytopathology">
        <title>Genome sequence of the chestnut blight fungus Cryphonectria parasitica EP155: A fundamental resource for an archetypical invasive plant pathogen.</title>
        <authorList>
            <person name="Crouch J.A."/>
            <person name="Dawe A."/>
            <person name="Aerts A."/>
            <person name="Barry K."/>
            <person name="Churchill A.C.L."/>
            <person name="Grimwood J."/>
            <person name="Hillman B."/>
            <person name="Milgroom M.G."/>
            <person name="Pangilinan J."/>
            <person name="Smith M."/>
            <person name="Salamov A."/>
            <person name="Schmutz J."/>
            <person name="Yadav J."/>
            <person name="Grigoriev I.V."/>
            <person name="Nuss D."/>
        </authorList>
    </citation>
    <scope>NUCLEOTIDE SEQUENCE</scope>
    <source>
        <strain evidence="2">EP155</strain>
    </source>
</reference>
<dbReference type="Gene3D" id="3.40.50.300">
    <property type="entry name" value="P-loop containing nucleotide triphosphate hydrolases"/>
    <property type="match status" value="1"/>
</dbReference>
<keyword evidence="1" id="KW-1133">Transmembrane helix</keyword>
<keyword evidence="3" id="KW-1185">Reference proteome</keyword>
<sequence length="296" mass="33444">MASPPSPLSAKAEQPPQVQMKVIGVGLPRCATTSLKSALEGPLLDCGPCMHMRSMVWQPNKMQLVINAMRERDTNRRHAILYRLFEGCASTVDVPGTLFADDLMDMYPDAAVLLNTRPGPEEHRAASWSRSCHEVFGFPYSLLFRCIYFPFRTLRKVSTMLQGIYDYWAQQPRFAELGLQPGAGAGLDWASPEFYERYQIWVKEQAARRGRHLIEYHPGMGWEPLCEMVGRLDKVPPPGTKLPHENDAKSMKTRMRVLVVSGAVAWAAIFGSAWMLVRYGPMAFRRVHLVSFPSSR</sequence>
<accession>A0A9P4Y9G7</accession>
<dbReference type="EMBL" id="MU032345">
    <property type="protein sequence ID" value="KAF3768510.1"/>
    <property type="molecule type" value="Genomic_DNA"/>
</dbReference>
<dbReference type="InterPro" id="IPR027417">
    <property type="entry name" value="P-loop_NTPase"/>
</dbReference>
<dbReference type="PANTHER" id="PTHR36978:SF3">
    <property type="entry name" value="P-LOOP CONTAINING NUCLEOSIDE TRIPHOSPHATE HYDROLASE PROTEIN"/>
    <property type="match status" value="1"/>
</dbReference>
<evidence type="ECO:0000313" key="3">
    <source>
        <dbReference type="Proteomes" id="UP000803844"/>
    </source>
</evidence>
<dbReference type="PANTHER" id="PTHR36978">
    <property type="entry name" value="P-LOOP CONTAINING NUCLEOTIDE TRIPHOSPHATE HYDROLASE"/>
    <property type="match status" value="1"/>
</dbReference>
<proteinExistence type="predicted"/>
<name>A0A9P4Y9G7_CRYP1</name>
<evidence type="ECO:0000256" key="1">
    <source>
        <dbReference type="SAM" id="Phobius"/>
    </source>
</evidence>
<feature type="transmembrane region" description="Helical" evidence="1">
    <location>
        <begin position="257"/>
        <end position="277"/>
    </location>
</feature>